<feature type="transmembrane region" description="Helical" evidence="7">
    <location>
        <begin position="255"/>
        <end position="272"/>
    </location>
</feature>
<keyword evidence="7" id="KW-0472">Membrane</keyword>
<dbReference type="Pfam" id="PF13746">
    <property type="entry name" value="Fer4_18"/>
    <property type="match status" value="1"/>
</dbReference>
<dbReference type="PANTHER" id="PTHR30176:SF3">
    <property type="entry name" value="FERREDOXIN-TYPE PROTEIN NAPH"/>
    <property type="match status" value="1"/>
</dbReference>
<keyword evidence="7" id="KW-1133">Transmembrane helix</keyword>
<dbReference type="InterPro" id="IPR017900">
    <property type="entry name" value="4Fe4S_Fe_S_CS"/>
</dbReference>
<evidence type="ECO:0000256" key="3">
    <source>
        <dbReference type="ARBA" id="ARBA00022723"/>
    </source>
</evidence>
<dbReference type="NCBIfam" id="TIGR02745">
    <property type="entry name" value="ccoG_rdxA_fixG"/>
    <property type="match status" value="1"/>
</dbReference>
<dbReference type="Pfam" id="PF12801">
    <property type="entry name" value="Fer4_5"/>
    <property type="match status" value="1"/>
</dbReference>
<dbReference type="GO" id="GO:0051539">
    <property type="term" value="F:4 iron, 4 sulfur cluster binding"/>
    <property type="evidence" value="ECO:0007669"/>
    <property type="project" value="UniProtKB-KW"/>
</dbReference>
<dbReference type="Pfam" id="PF11614">
    <property type="entry name" value="FixG_C"/>
    <property type="match status" value="1"/>
</dbReference>
<evidence type="ECO:0000259" key="8">
    <source>
        <dbReference type="PROSITE" id="PS51379"/>
    </source>
</evidence>
<feature type="transmembrane region" description="Helical" evidence="7">
    <location>
        <begin position="216"/>
        <end position="235"/>
    </location>
</feature>
<keyword evidence="5" id="KW-0408">Iron</keyword>
<organism evidence="9 10">
    <name type="scientific">Dyadobacter koreensis</name>
    <dbReference type="NCBI Taxonomy" id="408657"/>
    <lineage>
        <taxon>Bacteria</taxon>
        <taxon>Pseudomonadati</taxon>
        <taxon>Bacteroidota</taxon>
        <taxon>Cytophagia</taxon>
        <taxon>Cytophagales</taxon>
        <taxon>Spirosomataceae</taxon>
        <taxon>Dyadobacter</taxon>
    </lineage>
</organism>
<dbReference type="GO" id="GO:0005886">
    <property type="term" value="C:plasma membrane"/>
    <property type="evidence" value="ECO:0007669"/>
    <property type="project" value="TreeGrafter"/>
</dbReference>
<keyword evidence="1" id="KW-0813">Transport</keyword>
<keyword evidence="3" id="KW-0479">Metal-binding</keyword>
<proteinExistence type="predicted"/>
<evidence type="ECO:0000256" key="1">
    <source>
        <dbReference type="ARBA" id="ARBA00022448"/>
    </source>
</evidence>
<keyword evidence="4" id="KW-0249">Electron transport</keyword>
<dbReference type="Proteomes" id="UP000199532">
    <property type="component" value="Unassembled WGS sequence"/>
</dbReference>
<gene>
    <name evidence="9" type="ORF">SAMN04487995_1478</name>
</gene>
<evidence type="ECO:0000256" key="7">
    <source>
        <dbReference type="SAM" id="Phobius"/>
    </source>
</evidence>
<dbReference type="InterPro" id="IPR014116">
    <property type="entry name" value="Cyt_c_oxidase_cbb3_FixG"/>
</dbReference>
<dbReference type="PROSITE" id="PS00198">
    <property type="entry name" value="4FE4S_FER_1"/>
    <property type="match status" value="1"/>
</dbReference>
<dbReference type="SUPFAM" id="SSF54862">
    <property type="entry name" value="4Fe-4S ferredoxins"/>
    <property type="match status" value="1"/>
</dbReference>
<keyword evidence="6" id="KW-0411">Iron-sulfur</keyword>
<dbReference type="InterPro" id="IPR051684">
    <property type="entry name" value="Electron_Trans/Redox"/>
</dbReference>
<dbReference type="InterPro" id="IPR013783">
    <property type="entry name" value="Ig-like_fold"/>
</dbReference>
<keyword evidence="10" id="KW-1185">Reference proteome</keyword>
<sequence>MRNQKRAEIVRWHFNSGRRSAKIRCPNLYTDYKNSNHFGLSQSRKPIADGRKPKDMKPTAITSEDSFRDHFSGVSEDGKRNWFYPQKPTGLWHNRRVLFTIAILTILFVTPFLKFNNQPLLLFNVLERKFIIFGLFIGPQDYWLFGLTMLSFMVFIVLFTTIFGRLWCGWACPQTVFMEMVFRKIEYAIEGDRGKQKLLNKAPWTGGKILRKTAKYSAFLVVSFVIANLLLSYVIGVDELSKIISEPIDEHIPLFSGIVIFTAVFYFNFAWLRDQACTVVCPYGRLQGVLMDRNSIVVAYDYKRGEPREKLHKGHDRSAGDCISCFQCVAVCPTGIDIRNGTQMECVNCTACIDACDTMMDKVGFDKGLIRYTSENAIVSGVNKSITNRTRAYTVVLILLWSALGYLIVSRNDTQTTLFRAPGSHYIENKDGTISNLYTFKIFNKTNQVVKPTIKLDSPKGTLLFAGKPDLTLDGAGMSQGTLFIIIPKAALKSRKTKLRLSVFQGKEKLETFETTFMAPEE</sequence>
<feature type="transmembrane region" description="Helical" evidence="7">
    <location>
        <begin position="142"/>
        <end position="168"/>
    </location>
</feature>
<dbReference type="GO" id="GO:0046872">
    <property type="term" value="F:metal ion binding"/>
    <property type="evidence" value="ECO:0007669"/>
    <property type="project" value="UniProtKB-KW"/>
</dbReference>
<accession>A0A1H6RQU7</accession>
<keyword evidence="7" id="KW-0812">Transmembrane</keyword>
<evidence type="ECO:0000313" key="10">
    <source>
        <dbReference type="Proteomes" id="UP000199532"/>
    </source>
</evidence>
<dbReference type="PANTHER" id="PTHR30176">
    <property type="entry name" value="FERREDOXIN-TYPE PROTEIN NAPH"/>
    <property type="match status" value="1"/>
</dbReference>
<protein>
    <submittedName>
        <fullName evidence="9">Cytochrome c oxidase accessory protein FixG</fullName>
    </submittedName>
</protein>
<dbReference type="AlphaFoldDB" id="A0A1H6RQU7"/>
<evidence type="ECO:0000256" key="6">
    <source>
        <dbReference type="ARBA" id="ARBA00023014"/>
    </source>
</evidence>
<reference evidence="9 10" key="1">
    <citation type="submission" date="2016-10" db="EMBL/GenBank/DDBJ databases">
        <authorList>
            <person name="de Groot N.N."/>
        </authorList>
    </citation>
    <scope>NUCLEOTIDE SEQUENCE [LARGE SCALE GENOMIC DNA]</scope>
    <source>
        <strain evidence="9 10">DSM 19938</strain>
    </source>
</reference>
<feature type="transmembrane region" description="Helical" evidence="7">
    <location>
        <begin position="392"/>
        <end position="409"/>
    </location>
</feature>
<dbReference type="Gene3D" id="2.60.40.10">
    <property type="entry name" value="Immunoglobulins"/>
    <property type="match status" value="1"/>
</dbReference>
<feature type="domain" description="4Fe-4S ferredoxin-type" evidence="8">
    <location>
        <begin position="313"/>
        <end position="341"/>
    </location>
</feature>
<dbReference type="InterPro" id="IPR017896">
    <property type="entry name" value="4Fe4S_Fe-S-bd"/>
</dbReference>
<dbReference type="STRING" id="408657.SAMN04487995_1478"/>
<keyword evidence="2" id="KW-0004">4Fe-4S</keyword>
<evidence type="ECO:0000256" key="2">
    <source>
        <dbReference type="ARBA" id="ARBA00022485"/>
    </source>
</evidence>
<feature type="transmembrane region" description="Helical" evidence="7">
    <location>
        <begin position="97"/>
        <end position="115"/>
    </location>
</feature>
<evidence type="ECO:0000256" key="4">
    <source>
        <dbReference type="ARBA" id="ARBA00022982"/>
    </source>
</evidence>
<dbReference type="Gene3D" id="3.30.70.20">
    <property type="match status" value="1"/>
</dbReference>
<evidence type="ECO:0000313" key="9">
    <source>
        <dbReference type="EMBL" id="SEI58228.1"/>
    </source>
</evidence>
<dbReference type="PROSITE" id="PS51379">
    <property type="entry name" value="4FE4S_FER_2"/>
    <property type="match status" value="1"/>
</dbReference>
<name>A0A1H6RQU7_9BACT</name>
<evidence type="ECO:0000256" key="5">
    <source>
        <dbReference type="ARBA" id="ARBA00023004"/>
    </source>
</evidence>
<dbReference type="EMBL" id="FNXY01000002">
    <property type="protein sequence ID" value="SEI58228.1"/>
    <property type="molecule type" value="Genomic_DNA"/>
</dbReference>
<dbReference type="InterPro" id="IPR032879">
    <property type="entry name" value="FixG_C"/>
</dbReference>